<evidence type="ECO:0000313" key="2">
    <source>
        <dbReference type="Proteomes" id="UP000639772"/>
    </source>
</evidence>
<sequence length="91" mass="10099">MGLHLLCRQSVRWLAWGGGCHGLAKTENKIPNTALLYLLMLNVDHKQHFQHRLIVGHEEIQTPTKSKLSNVLQTSPTKVGSLTMVPADASM</sequence>
<evidence type="ECO:0000313" key="1">
    <source>
        <dbReference type="EMBL" id="KAG0478944.1"/>
    </source>
</evidence>
<gene>
    <name evidence="1" type="ORF">HPP92_013663</name>
</gene>
<name>A0A835UWY0_VANPL</name>
<proteinExistence type="predicted"/>
<reference evidence="1 2" key="1">
    <citation type="journal article" date="2020" name="Nat. Food">
        <title>A phased Vanilla planifolia genome enables genetic improvement of flavour and production.</title>
        <authorList>
            <person name="Hasing T."/>
            <person name="Tang H."/>
            <person name="Brym M."/>
            <person name="Khazi F."/>
            <person name="Huang T."/>
            <person name="Chambers A.H."/>
        </authorList>
    </citation>
    <scope>NUCLEOTIDE SEQUENCE [LARGE SCALE GENOMIC DNA]</scope>
    <source>
        <tissue evidence="1">Leaf</tissue>
    </source>
</reference>
<dbReference type="AlphaFoldDB" id="A0A835UWY0"/>
<protein>
    <submittedName>
        <fullName evidence="1">Uncharacterized protein</fullName>
    </submittedName>
</protein>
<dbReference type="Proteomes" id="UP000639772">
    <property type="component" value="Chromosome 6"/>
</dbReference>
<comment type="caution">
    <text evidence="1">The sequence shown here is derived from an EMBL/GenBank/DDBJ whole genome shotgun (WGS) entry which is preliminary data.</text>
</comment>
<dbReference type="EMBL" id="JADCNM010000006">
    <property type="protein sequence ID" value="KAG0478944.1"/>
    <property type="molecule type" value="Genomic_DNA"/>
</dbReference>
<accession>A0A835UWY0</accession>
<organism evidence="1 2">
    <name type="scientific">Vanilla planifolia</name>
    <name type="common">Vanilla</name>
    <dbReference type="NCBI Taxonomy" id="51239"/>
    <lineage>
        <taxon>Eukaryota</taxon>
        <taxon>Viridiplantae</taxon>
        <taxon>Streptophyta</taxon>
        <taxon>Embryophyta</taxon>
        <taxon>Tracheophyta</taxon>
        <taxon>Spermatophyta</taxon>
        <taxon>Magnoliopsida</taxon>
        <taxon>Liliopsida</taxon>
        <taxon>Asparagales</taxon>
        <taxon>Orchidaceae</taxon>
        <taxon>Vanilloideae</taxon>
        <taxon>Vanilleae</taxon>
        <taxon>Vanilla</taxon>
    </lineage>
</organism>